<dbReference type="EMBL" id="JBHUDX010000103">
    <property type="protein sequence ID" value="MFD1662777.1"/>
    <property type="molecule type" value="Genomic_DNA"/>
</dbReference>
<organism evidence="2 3">
    <name type="scientific">Streptomyces caeni</name>
    <dbReference type="NCBI Taxonomy" id="2307231"/>
    <lineage>
        <taxon>Bacteria</taxon>
        <taxon>Bacillati</taxon>
        <taxon>Actinomycetota</taxon>
        <taxon>Actinomycetes</taxon>
        <taxon>Kitasatosporales</taxon>
        <taxon>Streptomycetaceae</taxon>
        <taxon>Streptomyces</taxon>
    </lineage>
</organism>
<feature type="compositionally biased region" description="Basic and acidic residues" evidence="1">
    <location>
        <begin position="43"/>
        <end position="62"/>
    </location>
</feature>
<gene>
    <name evidence="2" type="ORF">ACFSL4_32575</name>
</gene>
<comment type="caution">
    <text evidence="2">The sequence shown here is derived from an EMBL/GenBank/DDBJ whole genome shotgun (WGS) entry which is preliminary data.</text>
</comment>
<evidence type="ECO:0000313" key="2">
    <source>
        <dbReference type="EMBL" id="MFD1662777.1"/>
    </source>
</evidence>
<sequence>MPRDIDDQPRRQDRAREHGEITGEERRDRNGRDPAAGGSGPSDDTRRPGTHREREDRRSTWDHDEDMQEGYR</sequence>
<keyword evidence="3" id="KW-1185">Reference proteome</keyword>
<protein>
    <submittedName>
        <fullName evidence="2">Uncharacterized protein</fullName>
    </submittedName>
</protein>
<feature type="compositionally biased region" description="Acidic residues" evidence="1">
    <location>
        <begin position="63"/>
        <end position="72"/>
    </location>
</feature>
<dbReference type="RefSeq" id="WP_381091037.1">
    <property type="nucleotide sequence ID" value="NZ_JBHUDX010000103.1"/>
</dbReference>
<dbReference type="Proteomes" id="UP001597261">
    <property type="component" value="Unassembled WGS sequence"/>
</dbReference>
<reference evidence="3" key="1">
    <citation type="journal article" date="2019" name="Int. J. Syst. Evol. Microbiol.">
        <title>The Global Catalogue of Microorganisms (GCM) 10K type strain sequencing project: providing services to taxonomists for standard genome sequencing and annotation.</title>
        <authorList>
            <consortium name="The Broad Institute Genomics Platform"/>
            <consortium name="The Broad Institute Genome Sequencing Center for Infectious Disease"/>
            <person name="Wu L."/>
            <person name="Ma J."/>
        </authorList>
    </citation>
    <scope>NUCLEOTIDE SEQUENCE [LARGE SCALE GENOMIC DNA]</scope>
    <source>
        <strain evidence="3">CGMCC 1.12470</strain>
    </source>
</reference>
<accession>A0ABW4IZT9</accession>
<feature type="region of interest" description="Disordered" evidence="1">
    <location>
        <begin position="1"/>
        <end position="72"/>
    </location>
</feature>
<proteinExistence type="predicted"/>
<evidence type="ECO:0000313" key="3">
    <source>
        <dbReference type="Proteomes" id="UP001597261"/>
    </source>
</evidence>
<name>A0ABW4IZT9_9ACTN</name>
<feature type="compositionally biased region" description="Basic and acidic residues" evidence="1">
    <location>
        <begin position="1"/>
        <end position="32"/>
    </location>
</feature>
<evidence type="ECO:0000256" key="1">
    <source>
        <dbReference type="SAM" id="MobiDB-lite"/>
    </source>
</evidence>